<protein>
    <submittedName>
        <fullName evidence="2">Carboxylesterase</fullName>
    </submittedName>
</protein>
<dbReference type="Pfam" id="PF12146">
    <property type="entry name" value="Hydrolase_4"/>
    <property type="match status" value="1"/>
</dbReference>
<dbReference type="EMBL" id="AODF01000028">
    <property type="protein sequence ID" value="EUJ28471.1"/>
    <property type="molecule type" value="Genomic_DNA"/>
</dbReference>
<dbReference type="InterPro" id="IPR022742">
    <property type="entry name" value="Hydrolase_4"/>
</dbReference>
<gene>
    <name evidence="2" type="ORF">MFLO_12016</name>
</gene>
<evidence type="ECO:0000313" key="2">
    <source>
        <dbReference type="EMBL" id="EUJ28471.1"/>
    </source>
</evidence>
<proteinExistence type="predicted"/>
<name>A0ABP3AY48_9LIST</name>
<evidence type="ECO:0000313" key="3">
    <source>
        <dbReference type="Proteomes" id="UP000019249"/>
    </source>
</evidence>
<keyword evidence="3" id="KW-1185">Reference proteome</keyword>
<dbReference type="Proteomes" id="UP000019249">
    <property type="component" value="Unassembled WGS sequence"/>
</dbReference>
<dbReference type="SUPFAM" id="SSF53474">
    <property type="entry name" value="alpha/beta-Hydrolases"/>
    <property type="match status" value="1"/>
</dbReference>
<comment type="caution">
    <text evidence="2">The sequence shown here is derived from an EMBL/GenBank/DDBJ whole genome shotgun (WGS) entry which is preliminary data.</text>
</comment>
<accession>A0ABP3AY48</accession>
<dbReference type="Gene3D" id="3.40.50.1820">
    <property type="entry name" value="alpha/beta hydrolase"/>
    <property type="match status" value="1"/>
</dbReference>
<evidence type="ECO:0000259" key="1">
    <source>
        <dbReference type="Pfam" id="PF12146"/>
    </source>
</evidence>
<sequence>MEYAHKSTDQIAKLKDEINSVMQDIDMIYAPIFVVQGKLDDMVDVSGADWIYETVQSNDKHIKYYDHSGHVITIDKERKILQDDILRFLNQLDWQE</sequence>
<dbReference type="InterPro" id="IPR029058">
    <property type="entry name" value="AB_hydrolase_fold"/>
</dbReference>
<feature type="domain" description="Serine aminopeptidase S33" evidence="1">
    <location>
        <begin position="10"/>
        <end position="77"/>
    </location>
</feature>
<organism evidence="2 3">
    <name type="scientific">Listeria floridensis FSL S10-1187</name>
    <dbReference type="NCBI Taxonomy" id="1265817"/>
    <lineage>
        <taxon>Bacteria</taxon>
        <taxon>Bacillati</taxon>
        <taxon>Bacillota</taxon>
        <taxon>Bacilli</taxon>
        <taxon>Bacillales</taxon>
        <taxon>Listeriaceae</taxon>
        <taxon>Listeria</taxon>
    </lineage>
</organism>
<reference evidence="2 3" key="1">
    <citation type="journal article" date="2014" name="Int. J. Syst. Evol. Microbiol.">
        <title>Listeria floridensis sp. nov., Listeria aquatica sp. nov., Listeria cornellensis sp. nov., Listeria riparia sp. nov. and Listeria grandensis sp. nov., from agricultural and natural environments.</title>
        <authorList>
            <person name="den Bakker H.C."/>
            <person name="Warchocki S."/>
            <person name="Wright E.M."/>
            <person name="Allred A.F."/>
            <person name="Ahlstrom C."/>
            <person name="Manuel C.S."/>
            <person name="Stasiewicz M.J."/>
            <person name="Burrell A."/>
            <person name="Roof S."/>
            <person name="Strawn L."/>
            <person name="Fortes E.D."/>
            <person name="Nightingale K.K."/>
            <person name="Kephart D."/>
            <person name="Wiedmann M."/>
        </authorList>
    </citation>
    <scope>NUCLEOTIDE SEQUENCE [LARGE SCALE GENOMIC DNA]</scope>
    <source>
        <strain evidence="2 3">FSL S10-1187</strain>
    </source>
</reference>